<dbReference type="InterPro" id="IPR037026">
    <property type="entry name" value="Vgr_OB-fold_dom_sf"/>
</dbReference>
<dbReference type="RefSeq" id="WP_151197747.1">
    <property type="nucleotide sequence ID" value="NZ_JALGJC010000015.1"/>
</dbReference>
<dbReference type="Gene3D" id="3.55.50.10">
    <property type="entry name" value="Baseplate protein-like domains"/>
    <property type="match status" value="1"/>
</dbReference>
<gene>
    <name evidence="4" type="ORF">C7S16_6853</name>
</gene>
<dbReference type="InterPro" id="IPR006533">
    <property type="entry name" value="T6SS_Vgr_RhsGE"/>
</dbReference>
<dbReference type="Gene3D" id="4.10.220.110">
    <property type="match status" value="1"/>
</dbReference>
<evidence type="ECO:0000313" key="5">
    <source>
        <dbReference type="Proteomes" id="UP001272137"/>
    </source>
</evidence>
<evidence type="ECO:0000256" key="1">
    <source>
        <dbReference type="ARBA" id="ARBA00005558"/>
    </source>
</evidence>
<dbReference type="NCBIfam" id="TIGR03361">
    <property type="entry name" value="VI_Rhs_Vgr"/>
    <property type="match status" value="1"/>
</dbReference>
<dbReference type="Gene3D" id="2.30.110.50">
    <property type="match status" value="1"/>
</dbReference>
<dbReference type="NCBIfam" id="TIGR01646">
    <property type="entry name" value="vgr_GE"/>
    <property type="match status" value="1"/>
</dbReference>
<dbReference type="Pfam" id="PF04717">
    <property type="entry name" value="Phage_base_V"/>
    <property type="match status" value="1"/>
</dbReference>
<dbReference type="SUPFAM" id="SSF69279">
    <property type="entry name" value="Phage tail proteins"/>
    <property type="match status" value="2"/>
</dbReference>
<evidence type="ECO:0000256" key="2">
    <source>
        <dbReference type="SAM" id="Coils"/>
    </source>
</evidence>
<evidence type="ECO:0000313" key="4">
    <source>
        <dbReference type="EMBL" id="MDW9251144.1"/>
    </source>
</evidence>
<dbReference type="SUPFAM" id="SSF69349">
    <property type="entry name" value="Phage fibre proteins"/>
    <property type="match status" value="1"/>
</dbReference>
<dbReference type="Proteomes" id="UP001272137">
    <property type="component" value="Unassembled WGS sequence"/>
</dbReference>
<reference evidence="4" key="1">
    <citation type="submission" date="2018-08" db="EMBL/GenBank/DDBJ databases">
        <title>Identification of Burkholderia cepacia strains that express a Burkholderia pseudomallei-like capsular polysaccharide.</title>
        <authorList>
            <person name="Burtnick M.N."/>
            <person name="Vongsouvath M."/>
            <person name="Newton P."/>
            <person name="Wuthiekanun V."/>
            <person name="Limmathurotsakul D."/>
            <person name="Brett P.J."/>
            <person name="Chantratita N."/>
            <person name="Dance D.A."/>
        </authorList>
    </citation>
    <scope>NUCLEOTIDE SEQUENCE</scope>
    <source>
        <strain evidence="4">SBXCC001</strain>
    </source>
</reference>
<feature type="domain" description="Gp5/Type VI secretion system Vgr protein OB-fold" evidence="3">
    <location>
        <begin position="427"/>
        <end position="491"/>
    </location>
</feature>
<sequence>MSSSHRHYADTALADVAALTDAASRADAAPLANARRFTFASTAYDAATFDVVDIDGRDAISQPYRFEITLVSRRLRIDFAKMLSCEATLAILPPFGEAGTTRYAGVLAEFEQKERFRDFTVYRAALVPRLWRLSLYKASDVYLNEQTIPDIVKRVLRAASFGKRNFRMRHRGVYRKRSFVCQYDESHLDFVSRWMEKEGLYYYFEHDGRREKLEIVDDRRDQPGPADDLALRYLPATCLDAGIESDRVQAFACRATPLPREVVLRDFNHRKAELSLEVREHVAHDGVGERVSSDEHFHTKDEGRRYAKLRAEALVCEGRRFAGESTAAGLRAGRFFALSGHYRKDFDGRYLVTAVTHRGSQAHLLFPDLDAPFGATPDEPVYRTEFEAIAANLQYRPPRTTPKPRAAGVVSAIVDGEGSGKRAELDEHGQYKVRFPFAHTAHPTNKASARIRMATPYAGDDRGMHLPLLKRTEVKIAFDGGDPDRPVIVGAVPNSSHRSVVTRSNPDAHRILTEHNQLYMKDGSGAATWLHAPNNHIGIGAVGPGDGLALLTSGNKFDFSLGNAYSFSGGLKCSVSMGGNTDVYVGVRNSLDVSANFLTTLQGNLRWMLPGSRSFEINDSASTLLQTLHKQSATGAIRLSAGQDASALLQKQLDKLKGTVRKFMIVSGLANAGAAATAAGLIKGGGALADLPWAGFGVSAAQFAGATGFSTALMATSRTLLSKIAKLQEALPLVADLSLDKQGIALAAKNLTHATRMSLTVDGVSWSTHAKGPGAAGAAMSVGKGRWGVEAAEHAHVHANDTLLFAVPADPTSKFDLKELIGLRRDLDECVKRIADLEADISENEVLSTDQNTFGVSALVPTPPSPADAVAAVAIKAKEAKLVELNAKRKIVATKIDNLQQKLAKHAKNLSAARMSASDAEVGFKGNRLVATAEGVTLAHAQGKAKLDVREAKIGVEAGKSSLELDESKLAAGCGGASLKLGSDGAIDVRATNVKLNGSASLKLDGQLIQLG</sequence>
<accession>A0AAW9CKK6</accession>
<dbReference type="InterPro" id="IPR017847">
    <property type="entry name" value="T6SS_RhsGE_Vgr_subset"/>
</dbReference>
<keyword evidence="2" id="KW-0175">Coiled coil</keyword>
<dbReference type="Gene3D" id="2.40.50.230">
    <property type="entry name" value="Gp5 N-terminal domain"/>
    <property type="match status" value="1"/>
</dbReference>
<dbReference type="SUPFAM" id="SSF69255">
    <property type="entry name" value="gp5 N-terminal domain-like"/>
    <property type="match status" value="1"/>
</dbReference>
<comment type="caution">
    <text evidence="4">The sequence shown here is derived from an EMBL/GenBank/DDBJ whole genome shotgun (WGS) entry which is preliminary data.</text>
</comment>
<protein>
    <submittedName>
        <fullName evidence="4">Rhs element Vgr family protein</fullName>
    </submittedName>
</protein>
<dbReference type="Pfam" id="PF05954">
    <property type="entry name" value="Phage_GPD"/>
    <property type="match status" value="1"/>
</dbReference>
<name>A0AAW9CKK6_BURTH</name>
<dbReference type="EMBL" id="QXCT01000001">
    <property type="protein sequence ID" value="MDW9251144.1"/>
    <property type="molecule type" value="Genomic_DNA"/>
</dbReference>
<dbReference type="InterPro" id="IPR006531">
    <property type="entry name" value="Gp5/Vgr_OB"/>
</dbReference>
<organism evidence="4 5">
    <name type="scientific">Burkholderia thailandensis</name>
    <dbReference type="NCBI Taxonomy" id="57975"/>
    <lineage>
        <taxon>Bacteria</taxon>
        <taxon>Pseudomonadati</taxon>
        <taxon>Pseudomonadota</taxon>
        <taxon>Betaproteobacteria</taxon>
        <taxon>Burkholderiales</taxon>
        <taxon>Burkholderiaceae</taxon>
        <taxon>Burkholderia</taxon>
        <taxon>pseudomallei group</taxon>
    </lineage>
</organism>
<dbReference type="AlphaFoldDB" id="A0AAW9CKK6"/>
<comment type="similarity">
    <text evidence="1">Belongs to the VgrG protein family.</text>
</comment>
<evidence type="ECO:0000259" key="3">
    <source>
        <dbReference type="Pfam" id="PF04717"/>
    </source>
</evidence>
<proteinExistence type="inferred from homology"/>
<feature type="coiled-coil region" evidence="2">
    <location>
        <begin position="882"/>
        <end position="916"/>
    </location>
</feature>